<evidence type="ECO:0000313" key="4">
    <source>
        <dbReference type="EMBL" id="RPD38319.1"/>
    </source>
</evidence>
<feature type="domain" description="Protein FecR C-terminal" evidence="3">
    <location>
        <begin position="281"/>
        <end position="343"/>
    </location>
</feature>
<accession>A0A3N4MF94</accession>
<keyword evidence="5" id="KW-1185">Reference proteome</keyword>
<reference evidence="5" key="1">
    <citation type="submission" date="2018-11" db="EMBL/GenBank/DDBJ databases">
        <title>Chitinophaga lutea sp.nov., isolate from arsenic contaminated soil.</title>
        <authorList>
            <person name="Zong Y."/>
        </authorList>
    </citation>
    <scope>NUCLEOTIDE SEQUENCE [LARGE SCALE GENOMIC DNA]</scope>
    <source>
        <strain evidence="5">YLT18</strain>
    </source>
</reference>
<dbReference type="Gene3D" id="3.55.50.30">
    <property type="match status" value="1"/>
</dbReference>
<dbReference type="FunFam" id="2.60.120.1440:FF:000001">
    <property type="entry name" value="Putative anti-sigma factor"/>
    <property type="match status" value="1"/>
</dbReference>
<evidence type="ECO:0000259" key="2">
    <source>
        <dbReference type="Pfam" id="PF04773"/>
    </source>
</evidence>
<dbReference type="AlphaFoldDB" id="A0A3N4MF94"/>
<name>A0A3N4MF94_9BACT</name>
<evidence type="ECO:0000313" key="5">
    <source>
        <dbReference type="Proteomes" id="UP000279089"/>
    </source>
</evidence>
<keyword evidence="1" id="KW-0472">Membrane</keyword>
<sequence length="351" mass="39733">MMHDKIWNLLAKKMANQLPPEEEKELERLLQQHPDASYVKEVMMQPWKDKHKRFSPEETDQALQRHRQRLEAAMETEEEPEPGTGRIRRMIFRLTGVAAALALAFYVGYALWPKQKGQATEELQQMVTHQGSRSQIKLPDGTTVWLNAGSQLDYPKQFAGKTREVTLAGEAFFDVTKDAEHPFIVKTNTFSIRVLGTTFNVRAYPHEDNAVTSLVTGAVEVVMDKKTVRLMPNEKLSVSTLQPVSSGVADRETIVPAPAVKSTLTEVRDSVIAETAWVQNKLAFKSQPLEKVVILLEQWYGADIRFRNEDKKQVSLTAVFEKESLTEALEALELTGSFHFKKDAAGIIWIE</sequence>
<evidence type="ECO:0000259" key="3">
    <source>
        <dbReference type="Pfam" id="PF16344"/>
    </source>
</evidence>
<dbReference type="PANTHER" id="PTHR30273:SF2">
    <property type="entry name" value="PROTEIN FECR"/>
    <property type="match status" value="1"/>
</dbReference>
<dbReference type="Pfam" id="PF16344">
    <property type="entry name" value="FecR_C"/>
    <property type="match status" value="1"/>
</dbReference>
<organism evidence="4 5">
    <name type="scientific">Chitinophaga barathri</name>
    <dbReference type="NCBI Taxonomy" id="1647451"/>
    <lineage>
        <taxon>Bacteria</taxon>
        <taxon>Pseudomonadati</taxon>
        <taxon>Bacteroidota</taxon>
        <taxon>Chitinophagia</taxon>
        <taxon>Chitinophagales</taxon>
        <taxon>Chitinophagaceae</taxon>
        <taxon>Chitinophaga</taxon>
    </lineage>
</organism>
<dbReference type="InterPro" id="IPR032508">
    <property type="entry name" value="FecR_C"/>
</dbReference>
<dbReference type="Pfam" id="PF04773">
    <property type="entry name" value="FecR"/>
    <property type="match status" value="1"/>
</dbReference>
<dbReference type="Gene3D" id="2.60.120.1440">
    <property type="match status" value="1"/>
</dbReference>
<feature type="transmembrane region" description="Helical" evidence="1">
    <location>
        <begin position="91"/>
        <end position="112"/>
    </location>
</feature>
<dbReference type="RefSeq" id="WP_120519195.1">
    <property type="nucleotide sequence ID" value="NZ_QXZY01000016.1"/>
</dbReference>
<evidence type="ECO:0000256" key="1">
    <source>
        <dbReference type="SAM" id="Phobius"/>
    </source>
</evidence>
<dbReference type="InterPro" id="IPR006860">
    <property type="entry name" value="FecR"/>
</dbReference>
<keyword evidence="1" id="KW-1133">Transmembrane helix</keyword>
<comment type="caution">
    <text evidence="4">The sequence shown here is derived from an EMBL/GenBank/DDBJ whole genome shotgun (WGS) entry which is preliminary data.</text>
</comment>
<dbReference type="InterPro" id="IPR012373">
    <property type="entry name" value="Ferrdict_sens_TM"/>
</dbReference>
<dbReference type="PIRSF" id="PIRSF018266">
    <property type="entry name" value="FecR"/>
    <property type="match status" value="1"/>
</dbReference>
<gene>
    <name evidence="4" type="ORF">EG028_25875</name>
</gene>
<dbReference type="Proteomes" id="UP000279089">
    <property type="component" value="Unassembled WGS sequence"/>
</dbReference>
<proteinExistence type="predicted"/>
<dbReference type="EMBL" id="RMBX01000016">
    <property type="protein sequence ID" value="RPD38319.1"/>
    <property type="molecule type" value="Genomic_DNA"/>
</dbReference>
<protein>
    <submittedName>
        <fullName evidence="4">DUF4974 domain-containing protein</fullName>
    </submittedName>
</protein>
<keyword evidence="1" id="KW-0812">Transmembrane</keyword>
<dbReference type="PANTHER" id="PTHR30273">
    <property type="entry name" value="PERIPLASMIC SIGNAL SENSOR AND SIGMA FACTOR ACTIVATOR FECR-RELATED"/>
    <property type="match status" value="1"/>
</dbReference>
<feature type="domain" description="FecR protein" evidence="2">
    <location>
        <begin position="125"/>
        <end position="220"/>
    </location>
</feature>
<dbReference type="OrthoDB" id="1523735at2"/>
<dbReference type="GO" id="GO:0016989">
    <property type="term" value="F:sigma factor antagonist activity"/>
    <property type="evidence" value="ECO:0007669"/>
    <property type="project" value="TreeGrafter"/>
</dbReference>